<feature type="transmembrane region" description="Helical" evidence="1">
    <location>
        <begin position="69"/>
        <end position="89"/>
    </location>
</feature>
<feature type="transmembrane region" description="Helical" evidence="1">
    <location>
        <begin position="34"/>
        <end position="57"/>
    </location>
</feature>
<feature type="transmembrane region" description="Helical" evidence="1">
    <location>
        <begin position="120"/>
        <end position="142"/>
    </location>
</feature>
<evidence type="ECO:0000259" key="2">
    <source>
        <dbReference type="Pfam" id="PF07331"/>
    </source>
</evidence>
<feature type="domain" description="DUF1468" evidence="2">
    <location>
        <begin position="5"/>
        <end position="143"/>
    </location>
</feature>
<keyword evidence="1" id="KW-0472">Membrane</keyword>
<gene>
    <name evidence="3" type="ORF">BI49514_01733</name>
</gene>
<feature type="transmembrane region" description="Helical" evidence="1">
    <location>
        <begin position="95"/>
        <end position="113"/>
    </location>
</feature>
<evidence type="ECO:0000313" key="4">
    <source>
        <dbReference type="Proteomes" id="UP000234382"/>
    </source>
</evidence>
<keyword evidence="1" id="KW-1133">Transmembrane helix</keyword>
<dbReference type="Pfam" id="PF07331">
    <property type="entry name" value="TctB"/>
    <property type="match status" value="1"/>
</dbReference>
<keyword evidence="4" id="KW-1185">Reference proteome</keyword>
<keyword evidence="1" id="KW-0812">Transmembrane</keyword>
<protein>
    <submittedName>
        <fullName evidence="3">Tripartite tricarboxylate transporter TctB family protein</fullName>
    </submittedName>
</protein>
<evidence type="ECO:0000256" key="1">
    <source>
        <dbReference type="SAM" id="Phobius"/>
    </source>
</evidence>
<dbReference type="Proteomes" id="UP000234382">
    <property type="component" value="Unassembled WGS sequence"/>
</dbReference>
<dbReference type="EMBL" id="FXYX01000010">
    <property type="protein sequence ID" value="SMX83719.1"/>
    <property type="molecule type" value="Genomic_DNA"/>
</dbReference>
<evidence type="ECO:0000313" key="3">
    <source>
        <dbReference type="EMBL" id="SMX83719.1"/>
    </source>
</evidence>
<dbReference type="InterPro" id="IPR009936">
    <property type="entry name" value="DUF1468"/>
</dbReference>
<dbReference type="AlphaFoldDB" id="A0A2H1J8H1"/>
<name>A0A2H1J8H1_9MICO</name>
<proteinExistence type="predicted"/>
<reference evidence="4" key="1">
    <citation type="submission" date="2017-03" db="EMBL/GenBank/DDBJ databases">
        <authorList>
            <person name="Monnet C."/>
        </authorList>
    </citation>
    <scope>NUCLEOTIDE SEQUENCE [LARGE SCALE GENOMIC DNA]</scope>
    <source>
        <strain evidence="4">ATCC 49514</strain>
    </source>
</reference>
<sequence length="157" mass="17178">MLSSIVLGFLAIFYLINAFLLPDAAGEDGIGPKTFPLVVGIVLFCTTALGIIAILRGYVDVRPIEGREFLRVVWCIVLFGLYAASIFLIGFVEASVIFSMLVSMTVFGIRLSVARALGLFVINIAIAMILFLVFDIWLNVLLPVGWLEYLVFGGLQL</sequence>
<organism evidence="3 4">
    <name type="scientific">Brevibacterium iodinum ATCC 49514</name>
    <dbReference type="NCBI Taxonomy" id="1255616"/>
    <lineage>
        <taxon>Bacteria</taxon>
        <taxon>Bacillati</taxon>
        <taxon>Actinomycetota</taxon>
        <taxon>Actinomycetes</taxon>
        <taxon>Micrococcales</taxon>
        <taxon>Brevibacteriaceae</taxon>
        <taxon>Brevibacterium</taxon>
    </lineage>
</organism>
<accession>A0A2H1J8H1</accession>